<feature type="transmembrane region" description="Helical" evidence="7">
    <location>
        <begin position="93"/>
        <end position="112"/>
    </location>
</feature>
<dbReference type="RefSeq" id="WP_067661148.1">
    <property type="nucleotide sequence ID" value="NZ_FQXG01000005.1"/>
</dbReference>
<dbReference type="Proteomes" id="UP000184268">
    <property type="component" value="Unassembled WGS sequence"/>
</dbReference>
<evidence type="ECO:0000256" key="3">
    <source>
        <dbReference type="ARBA" id="ARBA00022475"/>
    </source>
</evidence>
<evidence type="ECO:0000313" key="10">
    <source>
        <dbReference type="Proteomes" id="UP000184268"/>
    </source>
</evidence>
<dbReference type="AlphaFoldDB" id="A0A1M5X1Z9"/>
<comment type="similarity">
    <text evidence="2">Belongs to the UPF0126 family.</text>
</comment>
<evidence type="ECO:0000256" key="5">
    <source>
        <dbReference type="ARBA" id="ARBA00022989"/>
    </source>
</evidence>
<organism evidence="9 10">
    <name type="scientific">Ferrimonas marina</name>
    <dbReference type="NCBI Taxonomy" id="299255"/>
    <lineage>
        <taxon>Bacteria</taxon>
        <taxon>Pseudomonadati</taxon>
        <taxon>Pseudomonadota</taxon>
        <taxon>Gammaproteobacteria</taxon>
        <taxon>Alteromonadales</taxon>
        <taxon>Ferrimonadaceae</taxon>
        <taxon>Ferrimonas</taxon>
    </lineage>
</organism>
<feature type="transmembrane region" description="Helical" evidence="7">
    <location>
        <begin position="118"/>
        <end position="139"/>
    </location>
</feature>
<evidence type="ECO:0000259" key="8">
    <source>
        <dbReference type="Pfam" id="PF03458"/>
    </source>
</evidence>
<evidence type="ECO:0000256" key="2">
    <source>
        <dbReference type="ARBA" id="ARBA00008193"/>
    </source>
</evidence>
<keyword evidence="4 7" id="KW-0812">Transmembrane</keyword>
<feature type="transmembrane region" description="Helical" evidence="7">
    <location>
        <begin position="151"/>
        <end position="179"/>
    </location>
</feature>
<dbReference type="Pfam" id="PF03458">
    <property type="entry name" value="Gly_transporter"/>
    <property type="match status" value="2"/>
</dbReference>
<dbReference type="PANTHER" id="PTHR30506">
    <property type="entry name" value="INNER MEMBRANE PROTEIN"/>
    <property type="match status" value="1"/>
</dbReference>
<sequence>MNNFIYAADLFGTVVFAISGALAAGRLRMDPFGVLVLAGVTAVGGGTVRDAILGATPVFWITNTIYVWLIALTAALVILLVRCPRRLSGRWFQVADAFGLAVFTVIGAQKALSFGTSPLIAIMMGTMTGVMGGMIRDVLCREVPLVLRTEIYATACIAGGVLYVSALALGLAPVFAAVLGMLGTLVLRLVGIFTGLSLPAFALDKPEKH</sequence>
<feature type="transmembrane region" description="Helical" evidence="7">
    <location>
        <begin position="58"/>
        <end position="81"/>
    </location>
</feature>
<dbReference type="InterPro" id="IPR005115">
    <property type="entry name" value="Gly_transporter"/>
</dbReference>
<protein>
    <submittedName>
        <fullName evidence="9">Uncharacterized membrane protein YeiH</fullName>
    </submittedName>
</protein>
<keyword evidence="5 7" id="KW-1133">Transmembrane helix</keyword>
<dbReference type="OrthoDB" id="9791874at2"/>
<gene>
    <name evidence="9" type="ORF">SAMN02745129_3154</name>
</gene>
<evidence type="ECO:0000256" key="4">
    <source>
        <dbReference type="ARBA" id="ARBA00022692"/>
    </source>
</evidence>
<comment type="subcellular location">
    <subcellularLocation>
        <location evidence="1">Cell membrane</location>
        <topology evidence="1">Multi-pass membrane protein</topology>
    </subcellularLocation>
</comment>
<feature type="transmembrane region" description="Helical" evidence="7">
    <location>
        <begin position="185"/>
        <end position="203"/>
    </location>
</feature>
<keyword evidence="3" id="KW-1003">Cell membrane</keyword>
<feature type="transmembrane region" description="Helical" evidence="7">
    <location>
        <begin position="32"/>
        <end position="52"/>
    </location>
</feature>
<feature type="domain" description="Glycine transporter" evidence="8">
    <location>
        <begin position="94"/>
        <end position="165"/>
    </location>
</feature>
<feature type="transmembrane region" description="Helical" evidence="7">
    <location>
        <begin position="6"/>
        <end position="25"/>
    </location>
</feature>
<keyword evidence="6 7" id="KW-0472">Membrane</keyword>
<dbReference type="PANTHER" id="PTHR30506:SF3">
    <property type="entry name" value="UPF0126 INNER MEMBRANE PROTEIN YADS-RELATED"/>
    <property type="match status" value="1"/>
</dbReference>
<proteinExistence type="inferred from homology"/>
<evidence type="ECO:0000256" key="6">
    <source>
        <dbReference type="ARBA" id="ARBA00023136"/>
    </source>
</evidence>
<reference evidence="9 10" key="1">
    <citation type="submission" date="2016-11" db="EMBL/GenBank/DDBJ databases">
        <authorList>
            <person name="Jaros S."/>
            <person name="Januszkiewicz K."/>
            <person name="Wedrychowicz H."/>
        </authorList>
    </citation>
    <scope>NUCLEOTIDE SEQUENCE [LARGE SCALE GENOMIC DNA]</scope>
    <source>
        <strain evidence="9 10">DSM 16917</strain>
    </source>
</reference>
<dbReference type="STRING" id="299255.SAMN02745129_3154"/>
<accession>A0A1M5X1Z9</accession>
<feature type="domain" description="Glycine transporter" evidence="8">
    <location>
        <begin position="7"/>
        <end position="80"/>
    </location>
</feature>
<name>A0A1M5X1Z9_9GAMM</name>
<evidence type="ECO:0000313" key="9">
    <source>
        <dbReference type="EMBL" id="SHH93791.1"/>
    </source>
</evidence>
<keyword evidence="10" id="KW-1185">Reference proteome</keyword>
<evidence type="ECO:0000256" key="7">
    <source>
        <dbReference type="SAM" id="Phobius"/>
    </source>
</evidence>
<dbReference type="EMBL" id="FQXG01000005">
    <property type="protein sequence ID" value="SHH93791.1"/>
    <property type="molecule type" value="Genomic_DNA"/>
</dbReference>
<dbReference type="GO" id="GO:0005886">
    <property type="term" value="C:plasma membrane"/>
    <property type="evidence" value="ECO:0007669"/>
    <property type="project" value="UniProtKB-SubCell"/>
</dbReference>
<evidence type="ECO:0000256" key="1">
    <source>
        <dbReference type="ARBA" id="ARBA00004651"/>
    </source>
</evidence>